<reference evidence="1" key="1">
    <citation type="submission" date="2008-12" db="EMBL/GenBank/DDBJ databases">
        <authorList>
            <person name="Zhang H."/>
            <person name="Lin S."/>
        </authorList>
    </citation>
    <scope>NUCLEOTIDE SEQUENCE</scope>
    <source>
        <strain evidence="1">CCMP1975</strain>
    </source>
</reference>
<dbReference type="AlphaFoldDB" id="E8Z716"/>
<proteinExistence type="evidence at transcript level"/>
<sequence length="119" mass="13583">MRQRSTYSRGIGFSTSWIPFYGRQRKRRTCKTPSNIKGGEWNIMNITIVGQPSYSRGATRSLEIACRTYFRTESGNMYRNFKGHTTCWLSYVGQATNTQPALTTSCGRPMLLVRILAMP</sequence>
<accession>E8Z716</accession>
<reference evidence="1" key="2">
    <citation type="book" date="2010" name="PROCEEDINGS OF 13TH INTERNATIONAL CONFERENCE ON HARMFUL ALGAE" publisher="International Society For The Study of Harmful Algae" city="Hong Kong, China">
        <title>Dinoflagellate meta-transcriptomics enabled by spliced leader.</title>
        <editorList>
            <person name="Unknown A."/>
        </editorList>
        <authorList>
            <person name="Lin S."/>
            <person name="Zhang H."/>
        </authorList>
    </citation>
    <scope>NUCLEOTIDE SEQUENCE</scope>
    <source>
        <strain evidence="1">CCMP1975</strain>
    </source>
</reference>
<evidence type="ECO:0000313" key="1">
    <source>
        <dbReference type="EMBL" id="ACU45246.1"/>
    </source>
</evidence>
<dbReference type="EMBL" id="FJ600234">
    <property type="protein sequence ID" value="ACU45246.1"/>
    <property type="molecule type" value="mRNA"/>
</dbReference>
<organism evidence="1">
    <name type="scientific">Karlodinium veneficum</name>
    <name type="common">Dinoflagellate</name>
    <name type="synonym">Karlodinium micrum</name>
    <dbReference type="NCBI Taxonomy" id="407301"/>
    <lineage>
        <taxon>Eukaryota</taxon>
        <taxon>Sar</taxon>
        <taxon>Alveolata</taxon>
        <taxon>Dinophyceae</taxon>
        <taxon>Gymnodiniales</taxon>
        <taxon>Kareniaceae</taxon>
        <taxon>Karlodinium</taxon>
    </lineage>
</organism>
<protein>
    <submittedName>
        <fullName evidence="1">Set domain protein-like</fullName>
    </submittedName>
</protein>
<name>E8Z716_KARVE</name>